<evidence type="ECO:0000313" key="1">
    <source>
        <dbReference type="EMBL" id="OHV45522.1"/>
    </source>
</evidence>
<dbReference type="OrthoDB" id="3785441at2"/>
<organism evidence="1 2">
    <name type="scientific">Parafrankia soli</name>
    <dbReference type="NCBI Taxonomy" id="2599596"/>
    <lineage>
        <taxon>Bacteria</taxon>
        <taxon>Bacillati</taxon>
        <taxon>Actinomycetota</taxon>
        <taxon>Actinomycetes</taxon>
        <taxon>Frankiales</taxon>
        <taxon>Frankiaceae</taxon>
        <taxon>Parafrankia</taxon>
    </lineage>
</organism>
<proteinExistence type="predicted"/>
<name>A0A1S1RJV1_9ACTN</name>
<accession>A0A1S1RJV1</accession>
<dbReference type="Pfam" id="PF19457">
    <property type="entry name" value="DUF5994"/>
    <property type="match status" value="1"/>
</dbReference>
<dbReference type="Proteomes" id="UP000179769">
    <property type="component" value="Unassembled WGS sequence"/>
</dbReference>
<dbReference type="AlphaFoldDB" id="A0A1S1RJV1"/>
<dbReference type="InterPro" id="IPR046036">
    <property type="entry name" value="DUF5994"/>
</dbReference>
<reference evidence="2" key="1">
    <citation type="submission" date="2016-07" db="EMBL/GenBank/DDBJ databases">
        <title>Frankia sp. NRRL B-16219 Genome sequencing.</title>
        <authorList>
            <person name="Ghodhbane-Gtari F."/>
            <person name="Swanson E."/>
            <person name="Gueddou A."/>
            <person name="Louati M."/>
            <person name="Nouioui I."/>
            <person name="Hezbri K."/>
            <person name="Abebe-Akele F."/>
            <person name="Simpson S."/>
            <person name="Morris K."/>
            <person name="Thomas K."/>
            <person name="Gtari M."/>
            <person name="Tisa L.S."/>
        </authorList>
    </citation>
    <scope>NUCLEOTIDE SEQUENCE [LARGE SCALE GENOMIC DNA]</scope>
    <source>
        <strain evidence="2">NRRL B-16219</strain>
    </source>
</reference>
<comment type="caution">
    <text evidence="1">The sequence shown here is derived from an EMBL/GenBank/DDBJ whole genome shotgun (WGS) entry which is preliminary data.</text>
</comment>
<protein>
    <submittedName>
        <fullName evidence="1">Uncharacterized protein</fullName>
    </submittedName>
</protein>
<sequence length="185" mass="19419">MAAGQMISFLDRADFARFDDDGGAPTRLRVASADACPEAPTGDRGLRLSLAPAGGRGSFDGVWWPHGRRLDREAPALVAALSAAGHPISRLSVNGDIWTGIPRRFPQSTRPPVRISWFRALDPHTVTLDGGNRPRFFLLVIPPDTAADVAADVLRMAAAGGLSGPSGQILRHAGAMPLGARSGAP</sequence>
<keyword evidence="2" id="KW-1185">Reference proteome</keyword>
<evidence type="ECO:0000313" key="2">
    <source>
        <dbReference type="Proteomes" id="UP000179769"/>
    </source>
</evidence>
<dbReference type="RefSeq" id="WP_071059647.1">
    <property type="nucleotide sequence ID" value="NZ_MAXA01000008.1"/>
</dbReference>
<dbReference type="EMBL" id="MAXA01000008">
    <property type="protein sequence ID" value="OHV45522.1"/>
    <property type="molecule type" value="Genomic_DNA"/>
</dbReference>
<gene>
    <name evidence="1" type="ORF">BBK14_30260</name>
</gene>